<evidence type="ECO:0000313" key="1">
    <source>
        <dbReference type="EMBL" id="PFH36687.1"/>
    </source>
</evidence>
<protein>
    <submittedName>
        <fullName evidence="1">Uncharacterized protein</fullName>
    </submittedName>
</protein>
<sequence length="513" mass="55973">MAGPAKGARKEDCEPQFFKLAWPSSEKVTALAASLYKQIDHDPPAAPGKDLFEDELDLFECAVAEEGETPTRPPDFVPRGSKMRAILRDEIYRAVQDASESSGRERAAAAASKRVSIQFVNEADQDRLRVDLGRRVQWGGVQVKEFEKPDKEWDAKTEAKVKQLKSQYNGAELEVVYRLLVDEYMIAKPVILITPTGKKLRSSVCVNLNKLFVTKEVNGQQVVDVAVKIHDIDRIQFGKSPALARLQADSKNSSSAVPNNQSLYIVFKANARRSSATGLQPAPGQKLPSTLPGANSLPQPVTVTIVFPSEAERNSFALLLRTSKRLVAGSALGDWEDTLDDSDEECASVAACETVDELFVAPPKQGEEGQTDRARLAHCISAFSKGMNVQKATSKGSLVVRKLCLSGASLQLLSLRCNKGQIVGVFDEVLSVSPGQDDSAFRAAAKNHQLPPASRCAVVKLSDHSFALIFPTEKSRDNFVFMMKHLDESDEVLRYIDDGSTGEPSPTRVSGKA</sequence>
<dbReference type="AlphaFoldDB" id="A0A2A9MLV6"/>
<dbReference type="VEuPathDB" id="ToxoDB:BESB_048790"/>
<dbReference type="RefSeq" id="XP_029220696.1">
    <property type="nucleotide sequence ID" value="XM_029363330.1"/>
</dbReference>
<dbReference type="KEGG" id="bbes:BESB_048790"/>
<dbReference type="EMBL" id="NWUJ01000003">
    <property type="protein sequence ID" value="PFH36687.1"/>
    <property type="molecule type" value="Genomic_DNA"/>
</dbReference>
<proteinExistence type="predicted"/>
<gene>
    <name evidence="1" type="ORF">BESB_048790</name>
</gene>
<organism evidence="1 2">
    <name type="scientific">Besnoitia besnoiti</name>
    <name type="common">Apicomplexan protozoan</name>
    <dbReference type="NCBI Taxonomy" id="94643"/>
    <lineage>
        <taxon>Eukaryota</taxon>
        <taxon>Sar</taxon>
        <taxon>Alveolata</taxon>
        <taxon>Apicomplexa</taxon>
        <taxon>Conoidasida</taxon>
        <taxon>Coccidia</taxon>
        <taxon>Eucoccidiorida</taxon>
        <taxon>Eimeriorina</taxon>
        <taxon>Sarcocystidae</taxon>
        <taxon>Besnoitia</taxon>
    </lineage>
</organism>
<name>A0A2A9MLV6_BESBE</name>
<accession>A0A2A9MLV6</accession>
<reference evidence="1 2" key="1">
    <citation type="submission" date="2017-09" db="EMBL/GenBank/DDBJ databases">
        <title>Genome sequencing of Besnoitia besnoiti strain Bb-Ger1.</title>
        <authorList>
            <person name="Schares G."/>
            <person name="Venepally P."/>
            <person name="Lorenzi H.A."/>
        </authorList>
    </citation>
    <scope>NUCLEOTIDE SEQUENCE [LARGE SCALE GENOMIC DNA]</scope>
    <source>
        <strain evidence="1 2">Bb-Ger1</strain>
    </source>
</reference>
<comment type="caution">
    <text evidence="1">The sequence shown here is derived from an EMBL/GenBank/DDBJ whole genome shotgun (WGS) entry which is preliminary data.</text>
</comment>
<dbReference type="GeneID" id="40309809"/>
<dbReference type="Proteomes" id="UP000224006">
    <property type="component" value="Chromosome III"/>
</dbReference>
<dbReference type="OrthoDB" id="330018at2759"/>
<keyword evidence="2" id="KW-1185">Reference proteome</keyword>
<evidence type="ECO:0000313" key="2">
    <source>
        <dbReference type="Proteomes" id="UP000224006"/>
    </source>
</evidence>